<organism evidence="1 2">
    <name type="scientific">Laccaria amethystina LaAM-08-1</name>
    <dbReference type="NCBI Taxonomy" id="1095629"/>
    <lineage>
        <taxon>Eukaryota</taxon>
        <taxon>Fungi</taxon>
        <taxon>Dikarya</taxon>
        <taxon>Basidiomycota</taxon>
        <taxon>Agaricomycotina</taxon>
        <taxon>Agaricomycetes</taxon>
        <taxon>Agaricomycetidae</taxon>
        <taxon>Agaricales</taxon>
        <taxon>Agaricineae</taxon>
        <taxon>Hydnangiaceae</taxon>
        <taxon>Laccaria</taxon>
    </lineage>
</organism>
<proteinExistence type="predicted"/>
<dbReference type="Proteomes" id="UP000054477">
    <property type="component" value="Unassembled WGS sequence"/>
</dbReference>
<reference evidence="2" key="2">
    <citation type="submission" date="2015-01" db="EMBL/GenBank/DDBJ databases">
        <title>Evolutionary Origins and Diversification of the Mycorrhizal Mutualists.</title>
        <authorList>
            <consortium name="DOE Joint Genome Institute"/>
            <consortium name="Mycorrhizal Genomics Consortium"/>
            <person name="Kohler A."/>
            <person name="Kuo A."/>
            <person name="Nagy L.G."/>
            <person name="Floudas D."/>
            <person name="Copeland A."/>
            <person name="Barry K.W."/>
            <person name="Cichocki N."/>
            <person name="Veneault-Fourrey C."/>
            <person name="LaButti K."/>
            <person name="Lindquist E.A."/>
            <person name="Lipzen A."/>
            <person name="Lundell T."/>
            <person name="Morin E."/>
            <person name="Murat C."/>
            <person name="Riley R."/>
            <person name="Ohm R."/>
            <person name="Sun H."/>
            <person name="Tunlid A."/>
            <person name="Henrissat B."/>
            <person name="Grigoriev I.V."/>
            <person name="Hibbett D.S."/>
            <person name="Martin F."/>
        </authorList>
    </citation>
    <scope>NUCLEOTIDE SEQUENCE [LARGE SCALE GENOMIC DNA]</scope>
    <source>
        <strain evidence="2">LaAM-08-1</strain>
    </source>
</reference>
<reference evidence="1 2" key="1">
    <citation type="submission" date="2014-04" db="EMBL/GenBank/DDBJ databases">
        <authorList>
            <consortium name="DOE Joint Genome Institute"/>
            <person name="Kuo A."/>
            <person name="Kohler A."/>
            <person name="Nagy L.G."/>
            <person name="Floudas D."/>
            <person name="Copeland A."/>
            <person name="Barry K.W."/>
            <person name="Cichocki N."/>
            <person name="Veneault-Fourrey C."/>
            <person name="LaButti K."/>
            <person name="Lindquist E.A."/>
            <person name="Lipzen A."/>
            <person name="Lundell T."/>
            <person name="Morin E."/>
            <person name="Murat C."/>
            <person name="Sun H."/>
            <person name="Tunlid A."/>
            <person name="Henrissat B."/>
            <person name="Grigoriev I.V."/>
            <person name="Hibbett D.S."/>
            <person name="Martin F."/>
            <person name="Nordberg H.P."/>
            <person name="Cantor M.N."/>
            <person name="Hua S.X."/>
        </authorList>
    </citation>
    <scope>NUCLEOTIDE SEQUENCE [LARGE SCALE GENOMIC DNA]</scope>
    <source>
        <strain evidence="1 2">LaAM-08-1</strain>
    </source>
</reference>
<dbReference type="EMBL" id="KN838704">
    <property type="protein sequence ID" value="KIJ97005.1"/>
    <property type="molecule type" value="Genomic_DNA"/>
</dbReference>
<name>A0A0C9WWP2_9AGAR</name>
<protein>
    <submittedName>
        <fullName evidence="1">Unplaced genomic scaffold K443scaffold_169, whole genome shotgun sequence</fullName>
    </submittedName>
</protein>
<dbReference type="AlphaFoldDB" id="A0A0C9WWP2"/>
<sequence>MASIILCTPLNPFPHNPQKPRLGIQLDHLYPLLLRAFKVSMSFSEIVIEPNLDTNFDSSDPRAVGAHRGRRGG</sequence>
<accession>A0A0C9WWP2</accession>
<dbReference type="HOGENOM" id="CLU_2705176_0_0_1"/>
<gene>
    <name evidence="1" type="ORF">K443DRAFT_681845</name>
</gene>
<evidence type="ECO:0000313" key="1">
    <source>
        <dbReference type="EMBL" id="KIJ97005.1"/>
    </source>
</evidence>
<keyword evidence="2" id="KW-1185">Reference proteome</keyword>
<evidence type="ECO:0000313" key="2">
    <source>
        <dbReference type="Proteomes" id="UP000054477"/>
    </source>
</evidence>